<accession>A0A4R5M8D5</accession>
<dbReference type="OrthoDB" id="9103519at2"/>
<proteinExistence type="predicted"/>
<keyword evidence="4" id="KW-1185">Reference proteome</keyword>
<dbReference type="Pfam" id="PF04972">
    <property type="entry name" value="BON"/>
    <property type="match status" value="1"/>
</dbReference>
<organism evidence="3 4">
    <name type="scientific">Paraburkholderia silviterrae</name>
    <dbReference type="NCBI Taxonomy" id="2528715"/>
    <lineage>
        <taxon>Bacteria</taxon>
        <taxon>Pseudomonadati</taxon>
        <taxon>Pseudomonadota</taxon>
        <taxon>Betaproteobacteria</taxon>
        <taxon>Burkholderiales</taxon>
        <taxon>Burkholderiaceae</taxon>
        <taxon>Paraburkholderia</taxon>
    </lineage>
</organism>
<evidence type="ECO:0000313" key="3">
    <source>
        <dbReference type="EMBL" id="TDG22765.1"/>
    </source>
</evidence>
<name>A0A4R5M8D5_9BURK</name>
<feature type="domain" description="BON" evidence="2">
    <location>
        <begin position="64"/>
        <end position="131"/>
    </location>
</feature>
<evidence type="ECO:0000256" key="1">
    <source>
        <dbReference type="SAM" id="SignalP"/>
    </source>
</evidence>
<dbReference type="Gene3D" id="3.30.1340.30">
    <property type="match status" value="1"/>
</dbReference>
<comment type="caution">
    <text evidence="3">The sequence shown here is derived from an EMBL/GenBank/DDBJ whole genome shotgun (WGS) entry which is preliminary data.</text>
</comment>
<protein>
    <submittedName>
        <fullName evidence="3">BON domain-containing protein</fullName>
    </submittedName>
</protein>
<dbReference type="EMBL" id="SMRP01000007">
    <property type="protein sequence ID" value="TDG22765.1"/>
    <property type="molecule type" value="Genomic_DNA"/>
</dbReference>
<feature type="signal peptide" evidence="1">
    <location>
        <begin position="1"/>
        <end position="47"/>
    </location>
</feature>
<dbReference type="InterPro" id="IPR007055">
    <property type="entry name" value="BON_dom"/>
</dbReference>
<reference evidence="3 4" key="1">
    <citation type="submission" date="2019-03" db="EMBL/GenBank/DDBJ databases">
        <title>Paraburkholderia sp. 4M-K11, isolated from subtropical forest soil.</title>
        <authorList>
            <person name="Gao Z.-H."/>
            <person name="Qiu L.-H."/>
        </authorList>
    </citation>
    <scope>NUCLEOTIDE SEQUENCE [LARGE SCALE GENOMIC DNA]</scope>
    <source>
        <strain evidence="3 4">4M-K11</strain>
    </source>
</reference>
<dbReference type="PROSITE" id="PS50914">
    <property type="entry name" value="BON"/>
    <property type="match status" value="1"/>
</dbReference>
<dbReference type="AlphaFoldDB" id="A0A4R5M8D5"/>
<evidence type="ECO:0000313" key="4">
    <source>
        <dbReference type="Proteomes" id="UP000295722"/>
    </source>
</evidence>
<feature type="chain" id="PRO_5020318182" evidence="1">
    <location>
        <begin position="48"/>
        <end position="135"/>
    </location>
</feature>
<sequence>MGDSLFRLPRPDRSQIVKLANLVSTQAISIALLIACSSGLGATTATAQEGATSPPPTHAMVRKANHRLEAAVRKQLAHSKIDVSDIRVIARSGKVSLEGTVPDASQIPVAADAARKTQGVSSVSNNLTIREEGGG</sequence>
<gene>
    <name evidence="3" type="ORF">EYW47_16230</name>
</gene>
<evidence type="ECO:0000259" key="2">
    <source>
        <dbReference type="PROSITE" id="PS50914"/>
    </source>
</evidence>
<dbReference type="Proteomes" id="UP000295722">
    <property type="component" value="Unassembled WGS sequence"/>
</dbReference>
<keyword evidence="1" id="KW-0732">Signal</keyword>